<dbReference type="InterPro" id="IPR036640">
    <property type="entry name" value="ABC1_TM_sf"/>
</dbReference>
<dbReference type="InterPro" id="IPR003593">
    <property type="entry name" value="AAA+_ATPase"/>
</dbReference>
<dbReference type="SUPFAM" id="SSF90123">
    <property type="entry name" value="ABC transporter transmembrane region"/>
    <property type="match status" value="1"/>
</dbReference>
<dbReference type="PROSITE" id="PS50929">
    <property type="entry name" value="ABC_TM1F"/>
    <property type="match status" value="1"/>
</dbReference>
<evidence type="ECO:0000256" key="1">
    <source>
        <dbReference type="ARBA" id="ARBA00004141"/>
    </source>
</evidence>
<organism evidence="10">
    <name type="scientific">viral metagenome</name>
    <dbReference type="NCBI Taxonomy" id="1070528"/>
    <lineage>
        <taxon>unclassified sequences</taxon>
        <taxon>metagenomes</taxon>
        <taxon>organismal metagenomes</taxon>
    </lineage>
</organism>
<feature type="domain" description="ABC transmembrane type-1" evidence="9">
    <location>
        <begin position="20"/>
        <end position="302"/>
    </location>
</feature>
<dbReference type="GO" id="GO:0016887">
    <property type="term" value="F:ATP hydrolysis activity"/>
    <property type="evidence" value="ECO:0007669"/>
    <property type="project" value="InterPro"/>
</dbReference>
<evidence type="ECO:0000259" key="8">
    <source>
        <dbReference type="PROSITE" id="PS50893"/>
    </source>
</evidence>
<dbReference type="AlphaFoldDB" id="A0A6C0DBK6"/>
<accession>A0A6C0DBK6</accession>
<dbReference type="GO" id="GO:0015421">
    <property type="term" value="F:ABC-type oligopeptide transporter activity"/>
    <property type="evidence" value="ECO:0007669"/>
    <property type="project" value="TreeGrafter"/>
</dbReference>
<dbReference type="GO" id="GO:0005524">
    <property type="term" value="F:ATP binding"/>
    <property type="evidence" value="ECO:0007669"/>
    <property type="project" value="UniProtKB-KW"/>
</dbReference>
<keyword evidence="3" id="KW-0547">Nucleotide-binding</keyword>
<reference evidence="10" key="1">
    <citation type="journal article" date="2020" name="Nature">
        <title>Giant virus diversity and host interactions through global metagenomics.</title>
        <authorList>
            <person name="Schulz F."/>
            <person name="Roux S."/>
            <person name="Paez-Espino D."/>
            <person name="Jungbluth S."/>
            <person name="Walsh D.A."/>
            <person name="Denef V.J."/>
            <person name="McMahon K.D."/>
            <person name="Konstantinidis K.T."/>
            <person name="Eloe-Fadrosh E.A."/>
            <person name="Kyrpides N.C."/>
            <person name="Woyke T."/>
        </authorList>
    </citation>
    <scope>NUCLEOTIDE SEQUENCE</scope>
    <source>
        <strain evidence="10">GVMAG-M-3300023174-134</strain>
    </source>
</reference>
<feature type="domain" description="ABC transporter" evidence="8">
    <location>
        <begin position="340"/>
        <end position="550"/>
    </location>
</feature>
<dbReference type="InterPro" id="IPR003439">
    <property type="entry name" value="ABC_transporter-like_ATP-bd"/>
</dbReference>
<feature type="transmembrane region" description="Helical" evidence="7">
    <location>
        <begin position="129"/>
        <end position="152"/>
    </location>
</feature>
<keyword evidence="6 7" id="KW-0472">Membrane</keyword>
<dbReference type="InterPro" id="IPR039421">
    <property type="entry name" value="Type_1_exporter"/>
</dbReference>
<evidence type="ECO:0000256" key="5">
    <source>
        <dbReference type="ARBA" id="ARBA00022989"/>
    </source>
</evidence>
<dbReference type="PANTHER" id="PTHR43394:SF1">
    <property type="entry name" value="ATP-BINDING CASSETTE SUB-FAMILY B MEMBER 10, MITOCHONDRIAL"/>
    <property type="match status" value="1"/>
</dbReference>
<feature type="transmembrane region" description="Helical" evidence="7">
    <location>
        <begin position="244"/>
        <end position="264"/>
    </location>
</feature>
<proteinExistence type="predicted"/>
<dbReference type="InterPro" id="IPR011527">
    <property type="entry name" value="ABC1_TM_dom"/>
</dbReference>
<evidence type="ECO:0000259" key="9">
    <source>
        <dbReference type="PROSITE" id="PS50929"/>
    </source>
</evidence>
<evidence type="ECO:0000256" key="6">
    <source>
        <dbReference type="ARBA" id="ARBA00023136"/>
    </source>
</evidence>
<dbReference type="SUPFAM" id="SSF52540">
    <property type="entry name" value="P-loop containing nucleoside triphosphate hydrolases"/>
    <property type="match status" value="1"/>
</dbReference>
<dbReference type="Gene3D" id="3.40.50.300">
    <property type="entry name" value="P-loop containing nucleotide triphosphate hydrolases"/>
    <property type="match status" value="1"/>
</dbReference>
<dbReference type="GO" id="GO:0016020">
    <property type="term" value="C:membrane"/>
    <property type="evidence" value="ECO:0007669"/>
    <property type="project" value="UniProtKB-SubCell"/>
</dbReference>
<keyword evidence="2 7" id="KW-0812">Transmembrane</keyword>
<comment type="subcellular location">
    <subcellularLocation>
        <location evidence="1">Membrane</location>
        <topology evidence="1">Multi-pass membrane protein</topology>
    </subcellularLocation>
</comment>
<evidence type="ECO:0000256" key="4">
    <source>
        <dbReference type="ARBA" id="ARBA00022840"/>
    </source>
</evidence>
<keyword evidence="4" id="KW-0067">ATP-binding</keyword>
<dbReference type="EMBL" id="MN739577">
    <property type="protein sequence ID" value="QHT13770.1"/>
    <property type="molecule type" value="Genomic_DNA"/>
</dbReference>
<evidence type="ECO:0000256" key="7">
    <source>
        <dbReference type="SAM" id="Phobius"/>
    </source>
</evidence>
<dbReference type="Gene3D" id="1.20.1560.10">
    <property type="entry name" value="ABC transporter type 1, transmembrane domain"/>
    <property type="match status" value="1"/>
</dbReference>
<name>A0A6C0DBK6_9ZZZZ</name>
<feature type="transmembrane region" description="Helical" evidence="7">
    <location>
        <begin position="59"/>
        <end position="80"/>
    </location>
</feature>
<feature type="transmembrane region" description="Helical" evidence="7">
    <location>
        <begin position="21"/>
        <end position="47"/>
    </location>
</feature>
<sequence>MNIIYQLILKFIKKEKIYIAILFSLTLLQTLFQINGISFITANIITFMQKKEYESVNKYFIYFTIASFVLIFIFYIYKIVQNKLVIELMSWVKKEILGIIFKTNNENFSNINFTEFITPLSRISQSMYLLFYNVLTEMIPNLGFILMISLYFIYTNTFFGILFFIANMFIIIYLILNWNNLMKLRMDYEDKINYNEKYLIDILNNMDKIILRGKMDYENDIYNELVNVGIKKTINFYDGINNHLLHTTIIVYIIVLMSIFYLITLCMNKKISVTVFITFFTILLLYRDRIVGTFQNLSDYLEFIGRIKFLIKKFNSLIGEYNEEDYDKDYKDVELTFKEVVFDNVSFKYQGTNDNIFNNLNMKLDTNKNHAIGIVGYSGKGKSTFVKMILKLYKCDSGKILIDGKDIQEIDTIYLRQNITYINQNSRLFDKKIIENILYACNDLHVCKSHLNEIQKYKKIQELLKRIDIHNKTAGLAGENLSGGQRQIVNVINGLINPCKILILDEPTSALDGELKNELLQLINDFKKHKQCIIIITHDRDVYPLLDKTITF</sequence>
<dbReference type="PANTHER" id="PTHR43394">
    <property type="entry name" value="ATP-DEPENDENT PERMEASE MDL1, MITOCHONDRIAL"/>
    <property type="match status" value="1"/>
</dbReference>
<evidence type="ECO:0008006" key="11">
    <source>
        <dbReference type="Google" id="ProtNLM"/>
    </source>
</evidence>
<dbReference type="SMART" id="SM00382">
    <property type="entry name" value="AAA"/>
    <property type="match status" value="1"/>
</dbReference>
<evidence type="ECO:0000256" key="3">
    <source>
        <dbReference type="ARBA" id="ARBA00022741"/>
    </source>
</evidence>
<keyword evidence="5 7" id="KW-1133">Transmembrane helix</keyword>
<evidence type="ECO:0000256" key="2">
    <source>
        <dbReference type="ARBA" id="ARBA00022692"/>
    </source>
</evidence>
<protein>
    <recommendedName>
        <fullName evidence="11">ABC transporter domain-containing protein</fullName>
    </recommendedName>
</protein>
<dbReference type="PROSITE" id="PS50893">
    <property type="entry name" value="ABC_TRANSPORTER_2"/>
    <property type="match status" value="1"/>
</dbReference>
<dbReference type="Pfam" id="PF00005">
    <property type="entry name" value="ABC_tran"/>
    <property type="match status" value="1"/>
</dbReference>
<dbReference type="InterPro" id="IPR027417">
    <property type="entry name" value="P-loop_NTPase"/>
</dbReference>
<feature type="transmembrane region" description="Helical" evidence="7">
    <location>
        <begin position="158"/>
        <end position="176"/>
    </location>
</feature>
<dbReference type="CDD" id="cd03228">
    <property type="entry name" value="ABCC_MRP_Like"/>
    <property type="match status" value="1"/>
</dbReference>
<evidence type="ECO:0000313" key="10">
    <source>
        <dbReference type="EMBL" id="QHT13770.1"/>
    </source>
</evidence>